<protein>
    <recommendedName>
        <fullName evidence="4">Methyl-accepting chemotaxis protein</fullName>
    </recommendedName>
</protein>
<sequence>MVTKQIMKNIFLVILLGIVLLFVVAVLTIYSVRKSLLPMETMKKFIKVNVIGSRNCQKQKDETEEIRYLIRELEEQFIGVIRQTKEESGNIKERMQDTNDSMYSISENMTQETKGVLESVNNLQATMQEFHVS</sequence>
<dbReference type="AlphaFoldDB" id="A0A923RU16"/>
<keyword evidence="1" id="KW-0812">Transmembrane</keyword>
<gene>
    <name evidence="2" type="ORF">H8S17_14225</name>
</gene>
<accession>A0A923RU16</accession>
<keyword evidence="1" id="KW-1133">Transmembrane helix</keyword>
<evidence type="ECO:0000313" key="2">
    <source>
        <dbReference type="EMBL" id="MBC5715341.1"/>
    </source>
</evidence>
<dbReference type="Proteomes" id="UP000606720">
    <property type="component" value="Unassembled WGS sequence"/>
</dbReference>
<reference evidence="2" key="1">
    <citation type="submission" date="2020-08" db="EMBL/GenBank/DDBJ databases">
        <title>Genome public.</title>
        <authorList>
            <person name="Liu C."/>
            <person name="Sun Q."/>
        </authorList>
    </citation>
    <scope>NUCLEOTIDE SEQUENCE</scope>
    <source>
        <strain evidence="2">BX1005</strain>
    </source>
</reference>
<evidence type="ECO:0000313" key="3">
    <source>
        <dbReference type="Proteomes" id="UP000606720"/>
    </source>
</evidence>
<organism evidence="2 3">
    <name type="scientific">Roseburia zhanii</name>
    <dbReference type="NCBI Taxonomy" id="2763064"/>
    <lineage>
        <taxon>Bacteria</taxon>
        <taxon>Bacillati</taxon>
        <taxon>Bacillota</taxon>
        <taxon>Clostridia</taxon>
        <taxon>Lachnospirales</taxon>
        <taxon>Lachnospiraceae</taxon>
        <taxon>Roseburia</taxon>
    </lineage>
</organism>
<keyword evidence="1" id="KW-0472">Membrane</keyword>
<dbReference type="EMBL" id="JACOPH010000018">
    <property type="protein sequence ID" value="MBC5715341.1"/>
    <property type="molecule type" value="Genomic_DNA"/>
</dbReference>
<dbReference type="RefSeq" id="WP_186867721.1">
    <property type="nucleotide sequence ID" value="NZ_JACOPH010000018.1"/>
</dbReference>
<evidence type="ECO:0008006" key="4">
    <source>
        <dbReference type="Google" id="ProtNLM"/>
    </source>
</evidence>
<name>A0A923RU16_9FIRM</name>
<comment type="caution">
    <text evidence="2">The sequence shown here is derived from an EMBL/GenBank/DDBJ whole genome shotgun (WGS) entry which is preliminary data.</text>
</comment>
<keyword evidence="3" id="KW-1185">Reference proteome</keyword>
<feature type="transmembrane region" description="Helical" evidence="1">
    <location>
        <begin position="6"/>
        <end position="32"/>
    </location>
</feature>
<evidence type="ECO:0000256" key="1">
    <source>
        <dbReference type="SAM" id="Phobius"/>
    </source>
</evidence>
<proteinExistence type="predicted"/>